<protein>
    <submittedName>
        <fullName evidence="2">Uncharacterized protein</fullName>
    </submittedName>
</protein>
<name>A0A7E4UNM7_PANRE</name>
<evidence type="ECO:0000313" key="1">
    <source>
        <dbReference type="Proteomes" id="UP000492821"/>
    </source>
</evidence>
<proteinExistence type="predicted"/>
<dbReference type="WBParaSite" id="Pan_g10912.t1">
    <property type="protein sequence ID" value="Pan_g10912.t1"/>
    <property type="gene ID" value="Pan_g10912"/>
</dbReference>
<dbReference type="Proteomes" id="UP000492821">
    <property type="component" value="Unassembled WGS sequence"/>
</dbReference>
<dbReference type="AlphaFoldDB" id="A0A7E4UNM7"/>
<evidence type="ECO:0000313" key="2">
    <source>
        <dbReference type="WBParaSite" id="Pan_g10912.t1"/>
    </source>
</evidence>
<sequence length="87" mass="9341">MAASSNTSAVPTFSARWSNGSATPYIATPILPMPWPSSRSVTLPLVPQRIMSSTKISSEGTPLIARPSFPSFTNQYITLNSYPITHG</sequence>
<organism evidence="1 2">
    <name type="scientific">Panagrellus redivivus</name>
    <name type="common">Microworm</name>
    <dbReference type="NCBI Taxonomy" id="6233"/>
    <lineage>
        <taxon>Eukaryota</taxon>
        <taxon>Metazoa</taxon>
        <taxon>Ecdysozoa</taxon>
        <taxon>Nematoda</taxon>
        <taxon>Chromadorea</taxon>
        <taxon>Rhabditida</taxon>
        <taxon>Tylenchina</taxon>
        <taxon>Panagrolaimomorpha</taxon>
        <taxon>Panagrolaimoidea</taxon>
        <taxon>Panagrolaimidae</taxon>
        <taxon>Panagrellus</taxon>
    </lineage>
</organism>
<accession>A0A7E4UNM7</accession>
<reference evidence="2" key="2">
    <citation type="submission" date="2020-10" db="UniProtKB">
        <authorList>
            <consortium name="WormBaseParasite"/>
        </authorList>
    </citation>
    <scope>IDENTIFICATION</scope>
</reference>
<keyword evidence="1" id="KW-1185">Reference proteome</keyword>
<reference evidence="1" key="1">
    <citation type="journal article" date="2013" name="Genetics">
        <title>The draft genome and transcriptome of Panagrellus redivivus are shaped by the harsh demands of a free-living lifestyle.</title>
        <authorList>
            <person name="Srinivasan J."/>
            <person name="Dillman A.R."/>
            <person name="Macchietto M.G."/>
            <person name="Heikkinen L."/>
            <person name="Lakso M."/>
            <person name="Fracchia K.M."/>
            <person name="Antoshechkin I."/>
            <person name="Mortazavi A."/>
            <person name="Wong G."/>
            <person name="Sternberg P.W."/>
        </authorList>
    </citation>
    <scope>NUCLEOTIDE SEQUENCE [LARGE SCALE GENOMIC DNA]</scope>
    <source>
        <strain evidence="1">MT8872</strain>
    </source>
</reference>